<accession>A0A0C3AF55</accession>
<gene>
    <name evidence="1" type="ORF">SCLCIDRAFT_8755</name>
</gene>
<keyword evidence="2" id="KW-1185">Reference proteome</keyword>
<dbReference type="EMBL" id="KN822033">
    <property type="protein sequence ID" value="KIM63582.1"/>
    <property type="molecule type" value="Genomic_DNA"/>
</dbReference>
<proteinExistence type="predicted"/>
<dbReference type="HOGENOM" id="CLU_1928824_0_0_1"/>
<dbReference type="Proteomes" id="UP000053989">
    <property type="component" value="Unassembled WGS sequence"/>
</dbReference>
<organism evidence="1 2">
    <name type="scientific">Scleroderma citrinum Foug A</name>
    <dbReference type="NCBI Taxonomy" id="1036808"/>
    <lineage>
        <taxon>Eukaryota</taxon>
        <taxon>Fungi</taxon>
        <taxon>Dikarya</taxon>
        <taxon>Basidiomycota</taxon>
        <taxon>Agaricomycotina</taxon>
        <taxon>Agaricomycetes</taxon>
        <taxon>Agaricomycetidae</taxon>
        <taxon>Boletales</taxon>
        <taxon>Sclerodermatineae</taxon>
        <taxon>Sclerodermataceae</taxon>
        <taxon>Scleroderma</taxon>
    </lineage>
</organism>
<evidence type="ECO:0000313" key="1">
    <source>
        <dbReference type="EMBL" id="KIM63582.1"/>
    </source>
</evidence>
<dbReference type="InParanoid" id="A0A0C3AF55"/>
<reference evidence="2" key="2">
    <citation type="submission" date="2015-01" db="EMBL/GenBank/DDBJ databases">
        <title>Evolutionary Origins and Diversification of the Mycorrhizal Mutualists.</title>
        <authorList>
            <consortium name="DOE Joint Genome Institute"/>
            <consortium name="Mycorrhizal Genomics Consortium"/>
            <person name="Kohler A."/>
            <person name="Kuo A."/>
            <person name="Nagy L.G."/>
            <person name="Floudas D."/>
            <person name="Copeland A."/>
            <person name="Barry K.W."/>
            <person name="Cichocki N."/>
            <person name="Veneault-Fourrey C."/>
            <person name="LaButti K."/>
            <person name="Lindquist E.A."/>
            <person name="Lipzen A."/>
            <person name="Lundell T."/>
            <person name="Morin E."/>
            <person name="Murat C."/>
            <person name="Riley R."/>
            <person name="Ohm R."/>
            <person name="Sun H."/>
            <person name="Tunlid A."/>
            <person name="Henrissat B."/>
            <person name="Grigoriev I.V."/>
            <person name="Hibbett D.S."/>
            <person name="Martin F."/>
        </authorList>
    </citation>
    <scope>NUCLEOTIDE SEQUENCE [LARGE SCALE GENOMIC DNA]</scope>
    <source>
        <strain evidence="2">Foug A</strain>
    </source>
</reference>
<sequence length="131" mass="15486">MAYLVRRGLGLGLGLGLRWCETAGASIEMLRWLGEWLVLELKQLRNGWKGWCWHWHWHLEGWGQLALALVLKWPGMDLVFRVFRRVNAHPFESVNYRDRLYLQWHEDSWSWGVGTTWHRGATGAEMSHCWG</sequence>
<name>A0A0C3AF55_9AGAM</name>
<evidence type="ECO:0000313" key="2">
    <source>
        <dbReference type="Proteomes" id="UP000053989"/>
    </source>
</evidence>
<dbReference type="AlphaFoldDB" id="A0A0C3AF55"/>
<protein>
    <submittedName>
        <fullName evidence="1">Uncharacterized protein</fullName>
    </submittedName>
</protein>
<reference evidence="1 2" key="1">
    <citation type="submission" date="2014-04" db="EMBL/GenBank/DDBJ databases">
        <authorList>
            <consortium name="DOE Joint Genome Institute"/>
            <person name="Kuo A."/>
            <person name="Kohler A."/>
            <person name="Nagy L.G."/>
            <person name="Floudas D."/>
            <person name="Copeland A."/>
            <person name="Barry K.W."/>
            <person name="Cichocki N."/>
            <person name="Veneault-Fourrey C."/>
            <person name="LaButti K."/>
            <person name="Lindquist E.A."/>
            <person name="Lipzen A."/>
            <person name="Lundell T."/>
            <person name="Morin E."/>
            <person name="Murat C."/>
            <person name="Sun H."/>
            <person name="Tunlid A."/>
            <person name="Henrissat B."/>
            <person name="Grigoriev I.V."/>
            <person name="Hibbett D.S."/>
            <person name="Martin F."/>
            <person name="Nordberg H.P."/>
            <person name="Cantor M.N."/>
            <person name="Hua S.X."/>
        </authorList>
    </citation>
    <scope>NUCLEOTIDE SEQUENCE [LARGE SCALE GENOMIC DNA]</scope>
    <source>
        <strain evidence="1 2">Foug A</strain>
    </source>
</reference>